<dbReference type="Gene3D" id="1.10.20.10">
    <property type="entry name" value="Histone, subunit A"/>
    <property type="match status" value="1"/>
</dbReference>
<dbReference type="CDD" id="cd00076">
    <property type="entry name" value="HFD_SF"/>
    <property type="match status" value="1"/>
</dbReference>
<evidence type="ECO:0000313" key="7">
    <source>
        <dbReference type="Proteomes" id="UP000009170"/>
    </source>
</evidence>
<comment type="caution">
    <text evidence="6">The sequence shown here is derived from an EMBL/GenBank/DDBJ whole genome shotgun (WGS) entry which is preliminary data.</text>
</comment>
<keyword evidence="4" id="KW-0539">Nucleus</keyword>
<dbReference type="OrthoDB" id="436852at2759"/>
<evidence type="ECO:0000259" key="5">
    <source>
        <dbReference type="Pfam" id="PF07524"/>
    </source>
</evidence>
<protein>
    <submittedName>
        <fullName evidence="6">Bromodomain transcription factor</fullName>
    </submittedName>
</protein>
<name>Q01EN7_OSTTA</name>
<sequence length="257" mass="28220">MSQQDLVEVVTDVVVVQYCTNFDAVKASTLEAIRELLLRFLQDLSEAAHKKATSLGRTNVSVLDVLELTVQRGEELESLLYQEHINADSSRAKHPAHLPGELRVKRKPKLHSKISDATGVLPSFIPSYLQVLPGKNTLVDSGRINHAVSSNSDNESSQVETNVHFFEGNECSTERRPLNAPNSVKLYRSAGVQDSNSLKHFDLTNHASSAVIPYQVTPTPSESSKPGFQQRAMKESLLVQSTIHGDFSVYEVGPADG</sequence>
<dbReference type="InParanoid" id="Q01EN7"/>
<dbReference type="Pfam" id="PF07524">
    <property type="entry name" value="Bromo_TP"/>
    <property type="match status" value="1"/>
</dbReference>
<evidence type="ECO:0000256" key="3">
    <source>
        <dbReference type="ARBA" id="ARBA00023163"/>
    </source>
</evidence>
<dbReference type="Proteomes" id="UP000009170">
    <property type="component" value="Unassembled WGS sequence"/>
</dbReference>
<gene>
    <name evidence="6" type="ORF">OT_ostta02g01530</name>
</gene>
<evidence type="ECO:0000256" key="1">
    <source>
        <dbReference type="ARBA" id="ARBA00004123"/>
    </source>
</evidence>
<proteinExistence type="predicted"/>
<keyword evidence="3" id="KW-0804">Transcription</keyword>
<dbReference type="KEGG" id="ota:OT_ostta02g01530"/>
<evidence type="ECO:0000256" key="2">
    <source>
        <dbReference type="ARBA" id="ARBA00023015"/>
    </source>
</evidence>
<keyword evidence="2" id="KW-0805">Transcription regulation</keyword>
<accession>Q01EN7</accession>
<keyword evidence="7" id="KW-1185">Reference proteome</keyword>
<dbReference type="OMA" id="NMSSITH"/>
<evidence type="ECO:0000313" key="6">
    <source>
        <dbReference type="EMBL" id="CAL52216.2"/>
    </source>
</evidence>
<evidence type="ECO:0000256" key="4">
    <source>
        <dbReference type="ARBA" id="ARBA00023242"/>
    </source>
</evidence>
<dbReference type="InterPro" id="IPR009072">
    <property type="entry name" value="Histone-fold"/>
</dbReference>
<reference evidence="7" key="1">
    <citation type="journal article" date="2006" name="Proc. Natl. Acad. Sci. U.S.A.">
        <title>Genome analysis of the smallest free-living eukaryote Ostreococcus tauri unveils many unique features.</title>
        <authorList>
            <person name="Derelle E."/>
            <person name="Ferraz C."/>
            <person name="Rombauts S."/>
            <person name="Rouze P."/>
            <person name="Worden A.Z."/>
            <person name="Robbens S."/>
            <person name="Partensky F."/>
            <person name="Degroeve S."/>
            <person name="Echeynie S."/>
            <person name="Cooke R."/>
            <person name="Saeys Y."/>
            <person name="Wuyts J."/>
            <person name="Jabbari K."/>
            <person name="Bowler C."/>
            <person name="Panaud O."/>
            <person name="Piegu B."/>
            <person name="Ball S.G."/>
            <person name="Ral J.-P."/>
            <person name="Bouget F.-Y."/>
            <person name="Piganeau G."/>
            <person name="De Baets B."/>
            <person name="Picard A."/>
            <person name="Delseny M."/>
            <person name="Demaille J."/>
            <person name="Van de Peer Y."/>
            <person name="Moreau H."/>
        </authorList>
    </citation>
    <scope>NUCLEOTIDE SEQUENCE [LARGE SCALE GENOMIC DNA]</scope>
    <source>
        <strain evidence="7">OTTH 0595 / CCAP 157/2 / RCC745</strain>
    </source>
</reference>
<feature type="domain" description="Bromodomain associated" evidence="5">
    <location>
        <begin position="6"/>
        <end position="70"/>
    </location>
</feature>
<comment type="subcellular location">
    <subcellularLocation>
        <location evidence="1">Nucleus</location>
    </subcellularLocation>
</comment>
<reference evidence="6 7" key="2">
    <citation type="journal article" date="2014" name="BMC Genomics">
        <title>An improved genome of the model marine alga Ostreococcus tauri unfolds by assessing Illumina de novo assemblies.</title>
        <authorList>
            <person name="Blanc-Mathieu R."/>
            <person name="Verhelst B."/>
            <person name="Derelle E."/>
            <person name="Rombauts S."/>
            <person name="Bouget F.Y."/>
            <person name="Carre I."/>
            <person name="Chateau A."/>
            <person name="Eyre-Walker A."/>
            <person name="Grimsley N."/>
            <person name="Moreau H."/>
            <person name="Piegu B."/>
            <person name="Rivals E."/>
            <person name="Schackwitz W."/>
            <person name="Van de Peer Y."/>
            <person name="Piganeau G."/>
        </authorList>
    </citation>
    <scope>NUCLEOTIDE SEQUENCE [LARGE SCALE GENOMIC DNA]</scope>
    <source>
        <strain evidence="7">OTTH 0595 / CCAP 157/2 / RCC745</strain>
    </source>
</reference>
<dbReference type="RefSeq" id="XP_003074946.1">
    <property type="nucleotide sequence ID" value="XM_003074898.1"/>
</dbReference>
<dbReference type="AlphaFoldDB" id="Q01EN7"/>
<dbReference type="GeneID" id="9835664"/>
<dbReference type="GO" id="GO:0005634">
    <property type="term" value="C:nucleus"/>
    <property type="evidence" value="ECO:0007669"/>
    <property type="project" value="UniProtKB-SubCell"/>
</dbReference>
<dbReference type="GO" id="GO:0046982">
    <property type="term" value="F:protein heterodimerization activity"/>
    <property type="evidence" value="ECO:0007669"/>
    <property type="project" value="InterPro"/>
</dbReference>
<organism evidence="6 7">
    <name type="scientific">Ostreococcus tauri</name>
    <name type="common">Marine green alga</name>
    <dbReference type="NCBI Taxonomy" id="70448"/>
    <lineage>
        <taxon>Eukaryota</taxon>
        <taxon>Viridiplantae</taxon>
        <taxon>Chlorophyta</taxon>
        <taxon>Mamiellophyceae</taxon>
        <taxon>Mamiellales</taxon>
        <taxon>Bathycoccaceae</taxon>
        <taxon>Ostreococcus</taxon>
    </lineage>
</organism>
<dbReference type="EMBL" id="CAID01000002">
    <property type="protein sequence ID" value="CAL52216.2"/>
    <property type="molecule type" value="Genomic_DNA"/>
</dbReference>
<dbReference type="InterPro" id="IPR006565">
    <property type="entry name" value="BTP"/>
</dbReference>